<dbReference type="EMBL" id="JABEBT010000220">
    <property type="protein sequence ID" value="KAF7623613.1"/>
    <property type="molecule type" value="Genomic_DNA"/>
</dbReference>
<organism evidence="8 9">
    <name type="scientific">Meloidogyne graminicola</name>
    <dbReference type="NCBI Taxonomy" id="189291"/>
    <lineage>
        <taxon>Eukaryota</taxon>
        <taxon>Metazoa</taxon>
        <taxon>Ecdysozoa</taxon>
        <taxon>Nematoda</taxon>
        <taxon>Chromadorea</taxon>
        <taxon>Rhabditida</taxon>
        <taxon>Tylenchina</taxon>
        <taxon>Tylenchomorpha</taxon>
        <taxon>Tylenchoidea</taxon>
        <taxon>Meloidogynidae</taxon>
        <taxon>Meloidogyninae</taxon>
        <taxon>Meloidogyne</taxon>
    </lineage>
</organism>
<dbReference type="AlphaFoldDB" id="A0A8S9ZAY1"/>
<dbReference type="GO" id="GO:0008270">
    <property type="term" value="F:zinc ion binding"/>
    <property type="evidence" value="ECO:0007669"/>
    <property type="project" value="UniProtKB-KW"/>
</dbReference>
<dbReference type="GO" id="GO:0003677">
    <property type="term" value="F:DNA binding"/>
    <property type="evidence" value="ECO:0007669"/>
    <property type="project" value="UniProtKB-KW"/>
</dbReference>
<sequence length="237" mass="27422">MSYGKNFARVKQILPHKTIASLVEHYYKTKKNQNYKGDFEHYTDIAANYSSSPSDDDTDGSEFIKPFCEVCKEVVTKIYSINGLEVCKTCKQSTNHYQIFPQTSENHNNYISKCPSDMQQICNEFVEMAKYINKSNLIEENNKDQDDDDLIFVIKKSKTICETKIEDMDKASKLLQASTRRIMQDVQKQKSVEGIQKYSLVDALQFLSKSENSFNSNKHLVNSKWLQWEKDAVFNGL</sequence>
<protein>
    <recommendedName>
        <fullName evidence="7">SANT domain-containing protein</fullName>
    </recommendedName>
</protein>
<dbReference type="FunFam" id="1.10.10.60:FF:000012">
    <property type="entry name" value="Metastasis-associated 1 family, member 3"/>
    <property type="match status" value="1"/>
</dbReference>
<evidence type="ECO:0000259" key="7">
    <source>
        <dbReference type="PROSITE" id="PS51293"/>
    </source>
</evidence>
<comment type="caution">
    <text evidence="8">The sequence shown here is derived from an EMBL/GenBank/DDBJ whole genome shotgun (WGS) entry which is preliminary data.</text>
</comment>
<gene>
    <name evidence="8" type="ORF">Mgra_00010092</name>
</gene>
<keyword evidence="6" id="KW-0539">Nucleus</keyword>
<evidence type="ECO:0000313" key="8">
    <source>
        <dbReference type="EMBL" id="KAF7623613.1"/>
    </source>
</evidence>
<keyword evidence="3" id="KW-0863">Zinc-finger</keyword>
<dbReference type="PROSITE" id="PS51293">
    <property type="entry name" value="SANT"/>
    <property type="match status" value="1"/>
</dbReference>
<dbReference type="Gene3D" id="1.10.10.60">
    <property type="entry name" value="Homeodomain-like"/>
    <property type="match status" value="1"/>
</dbReference>
<keyword evidence="4" id="KW-0862">Zinc</keyword>
<name>A0A8S9ZAY1_9BILA</name>
<proteinExistence type="predicted"/>
<feature type="domain" description="SANT" evidence="7">
    <location>
        <begin position="1"/>
        <end position="34"/>
    </location>
</feature>
<dbReference type="OrthoDB" id="10064338at2759"/>
<dbReference type="GO" id="GO:0005634">
    <property type="term" value="C:nucleus"/>
    <property type="evidence" value="ECO:0007669"/>
    <property type="project" value="UniProtKB-ARBA"/>
</dbReference>
<dbReference type="InterPro" id="IPR017884">
    <property type="entry name" value="SANT_dom"/>
</dbReference>
<evidence type="ECO:0000256" key="4">
    <source>
        <dbReference type="ARBA" id="ARBA00022833"/>
    </source>
</evidence>
<reference evidence="8" key="1">
    <citation type="journal article" date="2020" name="Ecol. Evol.">
        <title>Genome structure and content of the rice root-knot nematode (Meloidogyne graminicola).</title>
        <authorList>
            <person name="Phan N.T."/>
            <person name="Danchin E.G.J."/>
            <person name="Klopp C."/>
            <person name="Perfus-Barbeoch L."/>
            <person name="Kozlowski D.K."/>
            <person name="Koutsovoulos G.D."/>
            <person name="Lopez-Roques C."/>
            <person name="Bouchez O."/>
            <person name="Zahm M."/>
            <person name="Besnard G."/>
            <person name="Bellafiore S."/>
        </authorList>
    </citation>
    <scope>NUCLEOTIDE SEQUENCE</scope>
    <source>
        <strain evidence="8">VN-18</strain>
    </source>
</reference>
<keyword evidence="1" id="KW-0678">Repressor</keyword>
<keyword evidence="5" id="KW-0238">DNA-binding</keyword>
<accession>A0A8S9ZAY1</accession>
<evidence type="ECO:0000256" key="3">
    <source>
        <dbReference type="ARBA" id="ARBA00022771"/>
    </source>
</evidence>
<evidence type="ECO:0000256" key="6">
    <source>
        <dbReference type="ARBA" id="ARBA00023242"/>
    </source>
</evidence>
<evidence type="ECO:0000256" key="2">
    <source>
        <dbReference type="ARBA" id="ARBA00022723"/>
    </source>
</evidence>
<keyword evidence="2" id="KW-0479">Metal-binding</keyword>
<dbReference type="Proteomes" id="UP000605970">
    <property type="component" value="Unassembled WGS sequence"/>
</dbReference>
<evidence type="ECO:0000256" key="5">
    <source>
        <dbReference type="ARBA" id="ARBA00023125"/>
    </source>
</evidence>
<feature type="non-terminal residue" evidence="8">
    <location>
        <position position="1"/>
    </location>
</feature>
<evidence type="ECO:0000313" key="9">
    <source>
        <dbReference type="Proteomes" id="UP000605970"/>
    </source>
</evidence>
<evidence type="ECO:0000256" key="1">
    <source>
        <dbReference type="ARBA" id="ARBA00022491"/>
    </source>
</evidence>
<keyword evidence="9" id="KW-1185">Reference proteome</keyword>